<protein>
    <submittedName>
        <fullName evidence="7">UvrD-helicase domain-containing protein</fullName>
    </submittedName>
</protein>
<keyword evidence="1 5" id="KW-0547">Nucleotide-binding</keyword>
<dbReference type="InterPro" id="IPR013986">
    <property type="entry name" value="DExx_box_DNA_helicase_dom_sf"/>
</dbReference>
<accession>A0A9D1MZ79</accession>
<dbReference type="GO" id="GO:0005524">
    <property type="term" value="F:ATP binding"/>
    <property type="evidence" value="ECO:0007669"/>
    <property type="project" value="UniProtKB-UniRule"/>
</dbReference>
<dbReference type="Pfam" id="PF13361">
    <property type="entry name" value="UvrD_C"/>
    <property type="match status" value="1"/>
</dbReference>
<dbReference type="AlphaFoldDB" id="A0A9D1MZ79"/>
<keyword evidence="2 5" id="KW-0378">Hydrolase</keyword>
<dbReference type="Proteomes" id="UP000886748">
    <property type="component" value="Unassembled WGS sequence"/>
</dbReference>
<feature type="binding site" evidence="5">
    <location>
        <begin position="486"/>
        <end position="493"/>
    </location>
    <ligand>
        <name>ATP</name>
        <dbReference type="ChEBI" id="CHEBI:30616"/>
    </ligand>
</feature>
<dbReference type="InterPro" id="IPR027417">
    <property type="entry name" value="P-loop_NTPase"/>
</dbReference>
<organism evidence="7 8">
    <name type="scientific">Candidatus Limenecus avicola</name>
    <dbReference type="NCBI Taxonomy" id="2840847"/>
    <lineage>
        <taxon>Bacteria</taxon>
        <taxon>Bacillati</taxon>
        <taxon>Bacillota</taxon>
        <taxon>Clostridia</taxon>
        <taxon>Eubacteriales</taxon>
        <taxon>Clostridiaceae</taxon>
        <taxon>Clostridiaceae incertae sedis</taxon>
        <taxon>Candidatus Limenecus</taxon>
    </lineage>
</organism>
<dbReference type="Pfam" id="PF00580">
    <property type="entry name" value="UvrD-helicase"/>
    <property type="match status" value="2"/>
</dbReference>
<dbReference type="SUPFAM" id="SSF52540">
    <property type="entry name" value="P-loop containing nucleoside triphosphate hydrolases"/>
    <property type="match status" value="1"/>
</dbReference>
<evidence type="ECO:0000256" key="3">
    <source>
        <dbReference type="ARBA" id="ARBA00022806"/>
    </source>
</evidence>
<name>A0A9D1MZ79_9CLOT</name>
<dbReference type="InterPro" id="IPR014016">
    <property type="entry name" value="UvrD-like_ATP-bd"/>
</dbReference>
<dbReference type="Gene3D" id="3.40.50.300">
    <property type="entry name" value="P-loop containing nucleotide triphosphate hydrolases"/>
    <property type="match status" value="3"/>
</dbReference>
<evidence type="ECO:0000256" key="2">
    <source>
        <dbReference type="ARBA" id="ARBA00022801"/>
    </source>
</evidence>
<dbReference type="GO" id="GO:0004386">
    <property type="term" value="F:helicase activity"/>
    <property type="evidence" value="ECO:0007669"/>
    <property type="project" value="UniProtKB-UniRule"/>
</dbReference>
<keyword evidence="4 5" id="KW-0067">ATP-binding</keyword>
<dbReference type="SUPFAM" id="SSF89550">
    <property type="entry name" value="PHP domain-like"/>
    <property type="match status" value="1"/>
</dbReference>
<evidence type="ECO:0000256" key="1">
    <source>
        <dbReference type="ARBA" id="ARBA00022741"/>
    </source>
</evidence>
<evidence type="ECO:0000256" key="4">
    <source>
        <dbReference type="ARBA" id="ARBA00022840"/>
    </source>
</evidence>
<proteinExistence type="predicted"/>
<dbReference type="PROSITE" id="PS51198">
    <property type="entry name" value="UVRD_HELICASE_ATP_BIND"/>
    <property type="match status" value="1"/>
</dbReference>
<dbReference type="PANTHER" id="PTHR40084">
    <property type="entry name" value="PHOSPHOHYDROLASE, PHP FAMILY"/>
    <property type="match status" value="1"/>
</dbReference>
<reference evidence="7" key="1">
    <citation type="submission" date="2020-10" db="EMBL/GenBank/DDBJ databases">
        <authorList>
            <person name="Gilroy R."/>
        </authorList>
    </citation>
    <scope>NUCLEOTIDE SEQUENCE</scope>
    <source>
        <strain evidence="7">CHK154-7741</strain>
    </source>
</reference>
<dbReference type="InterPro" id="IPR014017">
    <property type="entry name" value="DNA_helicase_UvrD-like_C"/>
</dbReference>
<comment type="caution">
    <text evidence="7">The sequence shown here is derived from an EMBL/GenBank/DDBJ whole genome shotgun (WGS) entry which is preliminary data.</text>
</comment>
<evidence type="ECO:0000259" key="6">
    <source>
        <dbReference type="PROSITE" id="PS51198"/>
    </source>
</evidence>
<gene>
    <name evidence="7" type="ORF">IAD26_01955</name>
</gene>
<dbReference type="PANTHER" id="PTHR40084:SF1">
    <property type="entry name" value="PHOSPHOTRANSFERASE"/>
    <property type="match status" value="1"/>
</dbReference>
<reference evidence="7" key="2">
    <citation type="journal article" date="2021" name="PeerJ">
        <title>Extensive microbial diversity within the chicken gut microbiome revealed by metagenomics and culture.</title>
        <authorList>
            <person name="Gilroy R."/>
            <person name="Ravi A."/>
            <person name="Getino M."/>
            <person name="Pursley I."/>
            <person name="Horton D.L."/>
            <person name="Alikhan N.F."/>
            <person name="Baker D."/>
            <person name="Gharbi K."/>
            <person name="Hall N."/>
            <person name="Watson M."/>
            <person name="Adriaenssens E.M."/>
            <person name="Foster-Nyarko E."/>
            <person name="Jarju S."/>
            <person name="Secka A."/>
            <person name="Antonio M."/>
            <person name="Oren A."/>
            <person name="Chaudhuri R.R."/>
            <person name="La Ragione R."/>
            <person name="Hildebrand F."/>
            <person name="Pallen M.J."/>
        </authorList>
    </citation>
    <scope>NUCLEOTIDE SEQUENCE</scope>
    <source>
        <strain evidence="7">CHK154-7741</strain>
    </source>
</reference>
<dbReference type="InterPro" id="IPR016195">
    <property type="entry name" value="Pol/histidinol_Pase-like"/>
</dbReference>
<evidence type="ECO:0000256" key="5">
    <source>
        <dbReference type="PROSITE-ProRule" id="PRU00560"/>
    </source>
</evidence>
<dbReference type="EMBL" id="DVOD01000014">
    <property type="protein sequence ID" value="HIU91880.1"/>
    <property type="molecule type" value="Genomic_DNA"/>
</dbReference>
<keyword evidence="3 5" id="KW-0347">Helicase</keyword>
<evidence type="ECO:0000313" key="7">
    <source>
        <dbReference type="EMBL" id="HIU91880.1"/>
    </source>
</evidence>
<feature type="domain" description="UvrD-like helicase ATP-binding" evidence="6">
    <location>
        <begin position="465"/>
        <end position="688"/>
    </location>
</feature>
<dbReference type="CDD" id="cd17932">
    <property type="entry name" value="DEXQc_UvrD"/>
    <property type="match status" value="1"/>
</dbReference>
<dbReference type="Gene3D" id="3.20.20.140">
    <property type="entry name" value="Metal-dependent hydrolases"/>
    <property type="match status" value="1"/>
</dbReference>
<sequence length="776" mass="87661">MYFYADLHIHSKYSRATSKSCNLEELAIWAQKKGLSVISTGDFTHPAWFAEIQEKLVPDNNGAYRLKPEIEKQIGLKTPIRFILSVEISTIYKKGDKTRKVHHVVFAPDMEIAQNFRQKLGAIGNIKSDGRPILGLDSRDLLEITLESGDGTYIIPAHIWTPWFSVLGSKSGFDSIEECYADLSDHIFAVETGLSSDPEMNWRVSKLDKFRLVSNSDAHSPSKLAREATIFDTEPDYFSIMNALKTGSGYVGTVEFFPEEGKYHEDGHRKCNICFSPQETIKHNGICPVCEKPLTIGVLNRVNELADRPFDSTFKPTTAGKVVSLVPLPEMLSEIMQVGVQSKSVCAEYERLILKFGSELSILTQVPVEEISKDSPMLAEGISRLRVNKVIRHPGYDGEYGVIRLFEEDEILKKNSVNLKLDIKIPETQKTQPAKENKYSVKTQEFVFEKTHSTSSSKESKPKKASLDEFQQAAVENPCNQLLIIAGPGSGKTTVLTRRISYLIKDKNISAKNCLAITFTRRASLEMRERLQKLLNAQSDEINIHTFHSMCLEILKENYEKVGLSQDFGVITPQEKSLYKQDEIPDNLIEFDDLINLTVKLFEDYPEINQVYKERFKYIFVDEYQDIDEKQYKLIKLLADNDANLCAIGDPNQAIYGFRGGDSKFFNNFSQDYPNVNIINLKNNYRCAKSIVEASNQLIKSDNIIARNLSSKERITIHTAPTDKAEAEFVVSAIENLIGGNSFFSMDSQRADGQMADFSFGDFAILYRTSAAKTYC</sequence>
<dbReference type="CDD" id="cd19067">
    <property type="entry name" value="PfuEndoQ-like"/>
    <property type="match status" value="1"/>
</dbReference>
<evidence type="ECO:0000313" key="8">
    <source>
        <dbReference type="Proteomes" id="UP000886748"/>
    </source>
</evidence>
<dbReference type="FunFam" id="3.40.50.300:FF:000046">
    <property type="entry name" value="ATP-dependent DNA helicase"/>
    <property type="match status" value="1"/>
</dbReference>
<dbReference type="GO" id="GO:0016787">
    <property type="term" value="F:hydrolase activity"/>
    <property type="evidence" value="ECO:0007669"/>
    <property type="project" value="UniProtKB-UniRule"/>
</dbReference>
<dbReference type="Gene3D" id="1.10.10.160">
    <property type="match status" value="1"/>
</dbReference>